<dbReference type="eggNOG" id="KOG0017">
    <property type="taxonomic scope" value="Eukaryota"/>
</dbReference>
<reference evidence="1" key="1">
    <citation type="journal article" date="2013" name="Genome Biol.">
        <title>Reference genomes and transcriptomes of Nicotiana sylvestris and Nicotiana tomentosiformis.</title>
        <authorList>
            <person name="Sierro N."/>
            <person name="Battey J.N."/>
            <person name="Ouadi S."/>
            <person name="Bovet L."/>
            <person name="Goepfert S."/>
            <person name="Bakaher N."/>
            <person name="Peitsch M.C."/>
            <person name="Ivanov N.V."/>
        </authorList>
    </citation>
    <scope>NUCLEOTIDE SEQUENCE [LARGE SCALE GENOMIC DNA]</scope>
</reference>
<protein>
    <submittedName>
        <fullName evidence="2">Uncharacterized protein LOC104219963</fullName>
    </submittedName>
</protein>
<dbReference type="RefSeq" id="XP_009769032.1">
    <property type="nucleotide sequence ID" value="XM_009770730.1"/>
</dbReference>
<keyword evidence="1" id="KW-1185">Reference proteome</keyword>
<proteinExistence type="predicted"/>
<evidence type="ECO:0000313" key="2">
    <source>
        <dbReference type="RefSeq" id="XP_009769032.1"/>
    </source>
</evidence>
<name>A0A1U7VM46_NICSY</name>
<gene>
    <name evidence="2" type="primary">LOC104219963</name>
</gene>
<dbReference type="Proteomes" id="UP000189701">
    <property type="component" value="Unplaced"/>
</dbReference>
<accession>A0A1U7VM46</accession>
<dbReference type="AlphaFoldDB" id="A0A1U7VM46"/>
<evidence type="ECO:0000313" key="1">
    <source>
        <dbReference type="Proteomes" id="UP000189701"/>
    </source>
</evidence>
<dbReference type="Gene3D" id="1.10.340.70">
    <property type="match status" value="1"/>
</dbReference>
<reference evidence="2" key="2">
    <citation type="submission" date="2025-08" db="UniProtKB">
        <authorList>
            <consortium name="RefSeq"/>
        </authorList>
    </citation>
    <scope>IDENTIFICATION</scope>
    <source>
        <tissue evidence="2">Leaf</tissue>
    </source>
</reference>
<organism evidence="1 2">
    <name type="scientific">Nicotiana sylvestris</name>
    <name type="common">Wood tobacco</name>
    <name type="synonym">South American tobacco</name>
    <dbReference type="NCBI Taxonomy" id="4096"/>
    <lineage>
        <taxon>Eukaryota</taxon>
        <taxon>Viridiplantae</taxon>
        <taxon>Streptophyta</taxon>
        <taxon>Embryophyta</taxon>
        <taxon>Tracheophyta</taxon>
        <taxon>Spermatophyta</taxon>
        <taxon>Magnoliopsida</taxon>
        <taxon>eudicotyledons</taxon>
        <taxon>Gunneridae</taxon>
        <taxon>Pentapetalae</taxon>
        <taxon>asterids</taxon>
        <taxon>lamiids</taxon>
        <taxon>Solanales</taxon>
        <taxon>Solanaceae</taxon>
        <taxon>Nicotianoideae</taxon>
        <taxon>Nicotianeae</taxon>
        <taxon>Nicotiana</taxon>
    </lineage>
</organism>
<sequence>MRLDISESNRVLACVVSRSSLFKCIKVRQYNDTHLLVPRDMVQHDDSNEVTIGDDGVLRLQGRIYVPNVDGLQELILKETYCLRCSIHPRAMKMYHDLRQHYYWRNQGTQVTPYFWRSTQRELGTQRVMRSVSSSVHLQQQLSVEYPYGSYKALYGRRYCSSFGWFEPGEARLLGTNLVCDALEMVKLIKERAIQA</sequence>